<organism evidence="1 2">
    <name type="scientific">Burkholderia cepacia</name>
    <name type="common">Pseudomonas cepacia</name>
    <dbReference type="NCBI Taxonomy" id="292"/>
    <lineage>
        <taxon>Bacteria</taxon>
        <taxon>Pseudomonadati</taxon>
        <taxon>Pseudomonadota</taxon>
        <taxon>Betaproteobacteria</taxon>
        <taxon>Burkholderiales</taxon>
        <taxon>Burkholderiaceae</taxon>
        <taxon>Burkholderia</taxon>
        <taxon>Burkholderia cepacia complex</taxon>
    </lineage>
</organism>
<dbReference type="Proteomes" id="UP000238206">
    <property type="component" value="Unassembled WGS sequence"/>
</dbReference>
<sequence>MEGTGMARIHVRGGRPLAGYAHAGMRIVVVRGDYDARLVEHLFPQGVVPEPALEVANAHGANPLFVKCAEYGNEVEWRQFPGGGHPYFVPA</sequence>
<accession>A0A2S8HY51</accession>
<evidence type="ECO:0000313" key="1">
    <source>
        <dbReference type="EMBL" id="PQP07473.1"/>
    </source>
</evidence>
<dbReference type="AlphaFoldDB" id="A0A2S8HY51"/>
<proteinExistence type="predicted"/>
<protein>
    <submittedName>
        <fullName evidence="1">Uncharacterized protein</fullName>
    </submittedName>
</protein>
<name>A0A2S8HY51_BURCE</name>
<dbReference type="EMBL" id="PUIQ01000113">
    <property type="protein sequence ID" value="PQP07473.1"/>
    <property type="molecule type" value="Genomic_DNA"/>
</dbReference>
<reference evidence="1 2" key="1">
    <citation type="submission" date="2018-02" db="EMBL/GenBank/DDBJ databases">
        <title>Draft genome sequencing of Burkholderia cepacia Y14-15.</title>
        <authorList>
            <person name="Zheng B.-X."/>
        </authorList>
    </citation>
    <scope>NUCLEOTIDE SEQUENCE [LARGE SCALE GENOMIC DNA]</scope>
    <source>
        <strain evidence="1 2">Y14-15</strain>
    </source>
</reference>
<comment type="caution">
    <text evidence="1">The sequence shown here is derived from an EMBL/GenBank/DDBJ whole genome shotgun (WGS) entry which is preliminary data.</text>
</comment>
<evidence type="ECO:0000313" key="2">
    <source>
        <dbReference type="Proteomes" id="UP000238206"/>
    </source>
</evidence>
<gene>
    <name evidence="1" type="ORF">C5615_37705</name>
</gene>